<proteinExistence type="predicted"/>
<name>A0A1F6UWW0_9PROT</name>
<dbReference type="Proteomes" id="UP000179076">
    <property type="component" value="Unassembled WGS sequence"/>
</dbReference>
<dbReference type="AlphaFoldDB" id="A0A1F6UWW0"/>
<protein>
    <submittedName>
        <fullName evidence="1">Uncharacterized protein</fullName>
    </submittedName>
</protein>
<evidence type="ECO:0000313" key="1">
    <source>
        <dbReference type="EMBL" id="OGI61852.1"/>
    </source>
</evidence>
<dbReference type="EMBL" id="MFSP01000186">
    <property type="protein sequence ID" value="OGI61852.1"/>
    <property type="molecule type" value="Genomic_DNA"/>
</dbReference>
<reference evidence="1 2" key="1">
    <citation type="journal article" date="2016" name="Nat. Commun.">
        <title>Thousands of microbial genomes shed light on interconnected biogeochemical processes in an aquifer system.</title>
        <authorList>
            <person name="Anantharaman K."/>
            <person name="Brown C.T."/>
            <person name="Hug L.A."/>
            <person name="Sharon I."/>
            <person name="Castelle C.J."/>
            <person name="Probst A.J."/>
            <person name="Thomas B.C."/>
            <person name="Singh A."/>
            <person name="Wilkins M.J."/>
            <person name="Karaoz U."/>
            <person name="Brodie E.L."/>
            <person name="Williams K.H."/>
            <person name="Hubbard S.S."/>
            <person name="Banfield J.F."/>
        </authorList>
    </citation>
    <scope>NUCLEOTIDE SEQUENCE [LARGE SCALE GENOMIC DNA]</scope>
</reference>
<gene>
    <name evidence="1" type="ORF">A2W18_14775</name>
</gene>
<evidence type="ECO:0000313" key="2">
    <source>
        <dbReference type="Proteomes" id="UP000179076"/>
    </source>
</evidence>
<sequence length="138" mass="16436">MRGHHRPFKQARVFVRGQKIASYKEWLRYCQGKLKGKKPKPLDIPQNPRDTYADKGWTGFSDWLGNDNISYRKHVWRLFPKARAFVRKLKLKSNREWRSYVAGTASGKPKLPRDIPTNPNYAYSKREWKGWRDWLGTD</sequence>
<accession>A0A1F6UWW0</accession>
<organism evidence="1 2">
    <name type="scientific">Candidatus Muproteobacteria bacterium RBG_16_60_9</name>
    <dbReference type="NCBI Taxonomy" id="1817755"/>
    <lineage>
        <taxon>Bacteria</taxon>
        <taxon>Pseudomonadati</taxon>
        <taxon>Pseudomonadota</taxon>
        <taxon>Candidatus Muproteobacteria</taxon>
    </lineage>
</organism>
<comment type="caution">
    <text evidence="1">The sequence shown here is derived from an EMBL/GenBank/DDBJ whole genome shotgun (WGS) entry which is preliminary data.</text>
</comment>